<dbReference type="CDD" id="cd04792">
    <property type="entry name" value="LanM-like"/>
    <property type="match status" value="1"/>
</dbReference>
<dbReference type="PANTHER" id="PTHR12736">
    <property type="entry name" value="LANC-LIKE PROTEIN"/>
    <property type="match status" value="1"/>
</dbReference>
<dbReference type="Pfam" id="PF13575">
    <property type="entry name" value="DUF4135"/>
    <property type="match status" value="1"/>
</dbReference>
<sequence length="951" mass="110532">MSNGRINMIKRDELKSEYQQHQFYEYFNSIFNYDILDTSISENIYLLRKTTHKLFYSEFENQLFETVMFLSMKTLVLDINNFSKEIGNKSEAYEQYIQQIKEENGINNFFDRYPYLLKQINREVRLIEESYSLLFDRFLKDLSELRSCFNITEPLSNVEFSLGDSHSQKQTVVKIEFKGKSIYYKPKSYDSYNILLELISLLKSNNIPSFSLPESLIKADYCWQLGVDYINSNNDEVKRIYLKYGVLAAFSEIFSITDLHMENVIVSGGDLYLIDVETFFQRKLNVQTNNFEGITVDTYQRIYETSLSNGLFPVQFEKNSAPNISGISGKGGKRKKGKYELINKNRGDMKLVKTDYFQEDSYNIPTLNEKMVEPLDYANEVIAGFRECYAFLMSQRAKVKKILEGFPKLKTRAIFRNTSDYGKFLQASTNPKYLFSEKKRENLFSILYESKHIEQFIVDNEIKDLMNGDIPYFSVDTSGNVYNSLGTVIGNLGETTSLFDNIATLNDERMKFTCELIGIVLKKPIKHWERKEGKSYYFPLISSKQSFNEEILDSVRQIFIDANKNSFSSEEEMTWLNIDITETEQWVISPQNITLYNGLIGNALCYLYAYQILGEEQYLVSLNKILKTLETTKNLIETSDMSVFLGKGGLIYLYFSLWRRLKLPRYQKLYLDIIKEFSSQSLEEQNIDYISGVSGLLVVLCNIYNVEQNKTVYHLINRISEFIIDNVKKEDGKVYWVSDFSDSEILNGLSHGQSGIAYALLLSWKINKNYNYFKIAKSAIDFENTRISDGNWIDFRNKGKRSELGMPEPIYWCHGATGIGLTRYRESKWLNDKKLKNNYEMAKQTVLNNGYLNSDCLCHGKMGNMELFMNLDDSLKSEVDIEGIMLNIVRNSQKFGWESGLPQHTRVFNMMVGEIGIAYQLLRYISNYEVPSLLLLDVPKGSIENEKDYTD</sequence>
<dbReference type="PIRSF" id="PIRSF037228">
    <property type="entry name" value="Lant_mod_RumM"/>
    <property type="match status" value="1"/>
</dbReference>
<protein>
    <submittedName>
        <fullName evidence="3">Serine-threonine dehydratase (Lantibiotic biosynthesis) / Lanthionine synthetase</fullName>
    </submittedName>
</protein>
<evidence type="ECO:0000313" key="4">
    <source>
        <dbReference type="Proteomes" id="UP000006983"/>
    </source>
</evidence>
<dbReference type="GO" id="GO:0031179">
    <property type="term" value="P:peptide modification"/>
    <property type="evidence" value="ECO:0007669"/>
    <property type="project" value="InterPro"/>
</dbReference>
<dbReference type="GO" id="GO:0005975">
    <property type="term" value="P:carbohydrate metabolic process"/>
    <property type="evidence" value="ECO:0007669"/>
    <property type="project" value="InterPro"/>
</dbReference>
<feature type="binding site" evidence="1">
    <location>
        <position position="858"/>
    </location>
    <ligand>
        <name>Zn(2+)</name>
        <dbReference type="ChEBI" id="CHEBI:29105"/>
    </ligand>
</feature>
<dbReference type="PATRIC" id="fig|1200793.3.peg.2196"/>
<feature type="binding site" evidence="1">
    <location>
        <position position="813"/>
    </location>
    <ligand>
        <name>Zn(2+)</name>
        <dbReference type="ChEBI" id="CHEBI:29105"/>
    </ligand>
</feature>
<organism evidence="3 4">
    <name type="scientific">Streptococcus salivarius K12</name>
    <dbReference type="NCBI Taxonomy" id="1200793"/>
    <lineage>
        <taxon>Bacteria</taxon>
        <taxon>Bacillati</taxon>
        <taxon>Bacillota</taxon>
        <taxon>Bacilli</taxon>
        <taxon>Lactobacillales</taxon>
        <taxon>Streptococcaceae</taxon>
        <taxon>Streptococcus</taxon>
    </lineage>
</organism>
<dbReference type="Pfam" id="PF05147">
    <property type="entry name" value="LANC_like"/>
    <property type="match status" value="1"/>
</dbReference>
<gene>
    <name evidence="3" type="ORF">RSSL_00143m</name>
</gene>
<dbReference type="GO" id="GO:0005886">
    <property type="term" value="C:plasma membrane"/>
    <property type="evidence" value="ECO:0007669"/>
    <property type="project" value="TreeGrafter"/>
</dbReference>
<dbReference type="AlphaFoldDB" id="J7TMQ4"/>
<dbReference type="PRINTS" id="PR01950">
    <property type="entry name" value="LANCSUPER"/>
</dbReference>
<geneLocation type="plasmid" evidence="3">
    <name>pRSSL1</name>
</geneLocation>
<feature type="domain" description="Lantibiotic biosynthesis protein dehydration" evidence="2">
    <location>
        <begin position="113"/>
        <end position="475"/>
    </location>
</feature>
<evidence type="ECO:0000259" key="2">
    <source>
        <dbReference type="Pfam" id="PF13575"/>
    </source>
</evidence>
<dbReference type="InterPro" id="IPR007822">
    <property type="entry name" value="LANC-like"/>
</dbReference>
<evidence type="ECO:0000313" key="3">
    <source>
        <dbReference type="EMBL" id="EJO15384.1"/>
    </source>
</evidence>
<dbReference type="EMBL" id="ALIF01000007">
    <property type="protein sequence ID" value="EJO15384.1"/>
    <property type="molecule type" value="Genomic_DNA"/>
</dbReference>
<dbReference type="GO" id="GO:0046872">
    <property type="term" value="F:metal ion binding"/>
    <property type="evidence" value="ECO:0007669"/>
    <property type="project" value="UniProtKB-KW"/>
</dbReference>
<dbReference type="SUPFAM" id="SSF158745">
    <property type="entry name" value="LanC-like"/>
    <property type="match status" value="1"/>
</dbReference>
<reference evidence="3 4" key="1">
    <citation type="journal article" date="2012" name="J. Bacteriol.">
        <title>Genome Sequence of the Lantibiotic Bacteriocin Producer Streptococcus salivarius Strain K12.</title>
        <authorList>
            <person name="Barretto C."/>
            <person name="Alvarez-Martin P."/>
            <person name="Foata F."/>
            <person name="Renault P."/>
            <person name="Berger B."/>
        </authorList>
    </citation>
    <scope>NUCLEOTIDE SEQUENCE [LARGE SCALE GENOMIC DNA]</scope>
    <source>
        <strain evidence="3 4">K12</strain>
        <plasmid evidence="3">pRSSL1</plasmid>
    </source>
</reference>
<keyword evidence="3" id="KW-0614">Plasmid</keyword>
<proteinExistence type="predicted"/>
<evidence type="ECO:0000256" key="1">
    <source>
        <dbReference type="PIRSR" id="PIRSR607822-1"/>
    </source>
</evidence>
<dbReference type="PANTHER" id="PTHR12736:SF7">
    <property type="entry name" value="LANC-LIKE PROTEIN 3"/>
    <property type="match status" value="1"/>
</dbReference>
<name>J7TMQ4_STRSL</name>
<keyword evidence="1" id="KW-0862">Zinc</keyword>
<dbReference type="InterPro" id="IPR017146">
    <property type="entry name" value="Lanti_2_LanM"/>
</dbReference>
<keyword evidence="4" id="KW-1185">Reference proteome</keyword>
<dbReference type="SMART" id="SM01260">
    <property type="entry name" value="LANC_like"/>
    <property type="match status" value="1"/>
</dbReference>
<dbReference type="InterPro" id="IPR012341">
    <property type="entry name" value="6hp_glycosidase-like_sf"/>
</dbReference>
<accession>J7TMQ4</accession>
<feature type="binding site" evidence="1">
    <location>
        <position position="859"/>
    </location>
    <ligand>
        <name>Zn(2+)</name>
        <dbReference type="ChEBI" id="CHEBI:29105"/>
    </ligand>
</feature>
<comment type="caution">
    <text evidence="3">The sequence shown here is derived from an EMBL/GenBank/DDBJ whole genome shotgun (WGS) entry which is preliminary data.</text>
</comment>
<dbReference type="Gene3D" id="1.50.10.10">
    <property type="match status" value="1"/>
</dbReference>
<dbReference type="NCBIfam" id="TIGR03897">
    <property type="entry name" value="lanti_2_LanM"/>
    <property type="match status" value="1"/>
</dbReference>
<dbReference type="InterPro" id="IPR025410">
    <property type="entry name" value="Lant_dehyd"/>
</dbReference>
<dbReference type="Proteomes" id="UP000006983">
    <property type="component" value="Unassembled WGS sequence"/>
</dbReference>
<keyword evidence="1" id="KW-0479">Metal-binding</keyword>